<protein>
    <submittedName>
        <fullName evidence="2">Uncharacterized protein</fullName>
    </submittedName>
</protein>
<feature type="non-terminal residue" evidence="2">
    <location>
        <position position="203"/>
    </location>
</feature>
<sequence>MALNSCSSLGYVYERDLCLPVTVDARREEFTYDAAWIAGAFFLGLVLGVVIVLLLAKYCLYVRKRKQLGKGEIVTTNKKGAISQLQFWRRKKPVLQTSEDNVMQYKEDTAVIHGMADIILQPSKCMSEVEMAEQDMVSILSMERSKNEEVSTLMQHILTILLRKQMKERAITKNFFNNFIRKVEEDIKNMNKINDIEREEAKQ</sequence>
<evidence type="ECO:0000256" key="1">
    <source>
        <dbReference type="SAM" id="Phobius"/>
    </source>
</evidence>
<evidence type="ECO:0000313" key="2">
    <source>
        <dbReference type="EMBL" id="CAG5125924.1"/>
    </source>
</evidence>
<dbReference type="AlphaFoldDB" id="A0A8S3Z8H6"/>
<name>A0A8S3Z8H6_9EUPU</name>
<keyword evidence="1" id="KW-0812">Transmembrane</keyword>
<keyword evidence="1" id="KW-1133">Transmembrane helix</keyword>
<dbReference type="EMBL" id="CAJHNH020002206">
    <property type="protein sequence ID" value="CAG5125924.1"/>
    <property type="molecule type" value="Genomic_DNA"/>
</dbReference>
<feature type="transmembrane region" description="Helical" evidence="1">
    <location>
        <begin position="34"/>
        <end position="56"/>
    </location>
</feature>
<reference evidence="2" key="1">
    <citation type="submission" date="2021-04" db="EMBL/GenBank/DDBJ databases">
        <authorList>
            <consortium name="Molecular Ecology Group"/>
        </authorList>
    </citation>
    <scope>NUCLEOTIDE SEQUENCE</scope>
</reference>
<evidence type="ECO:0000313" key="3">
    <source>
        <dbReference type="Proteomes" id="UP000678393"/>
    </source>
</evidence>
<gene>
    <name evidence="2" type="ORF">CUNI_LOCUS11482</name>
</gene>
<organism evidence="2 3">
    <name type="scientific">Candidula unifasciata</name>
    <dbReference type="NCBI Taxonomy" id="100452"/>
    <lineage>
        <taxon>Eukaryota</taxon>
        <taxon>Metazoa</taxon>
        <taxon>Spiralia</taxon>
        <taxon>Lophotrochozoa</taxon>
        <taxon>Mollusca</taxon>
        <taxon>Gastropoda</taxon>
        <taxon>Heterobranchia</taxon>
        <taxon>Euthyneura</taxon>
        <taxon>Panpulmonata</taxon>
        <taxon>Eupulmonata</taxon>
        <taxon>Stylommatophora</taxon>
        <taxon>Helicina</taxon>
        <taxon>Helicoidea</taxon>
        <taxon>Geomitridae</taxon>
        <taxon>Candidula</taxon>
    </lineage>
</organism>
<accession>A0A8S3Z8H6</accession>
<comment type="caution">
    <text evidence="2">The sequence shown here is derived from an EMBL/GenBank/DDBJ whole genome shotgun (WGS) entry which is preliminary data.</text>
</comment>
<keyword evidence="1" id="KW-0472">Membrane</keyword>
<proteinExistence type="predicted"/>
<dbReference type="Proteomes" id="UP000678393">
    <property type="component" value="Unassembled WGS sequence"/>
</dbReference>
<keyword evidence="3" id="KW-1185">Reference proteome</keyword>